<comment type="caution">
    <text evidence="2">The sequence shown here is derived from an EMBL/GenBank/DDBJ whole genome shotgun (WGS) entry which is preliminary data.</text>
</comment>
<dbReference type="Proteomes" id="UP000663870">
    <property type="component" value="Unassembled WGS sequence"/>
</dbReference>
<evidence type="ECO:0000313" key="1">
    <source>
        <dbReference type="EMBL" id="CAF1037779.1"/>
    </source>
</evidence>
<evidence type="ECO:0000313" key="3">
    <source>
        <dbReference type="EMBL" id="CAF1183511.1"/>
    </source>
</evidence>
<sequence length="487" mass="56514">MTQAMPPLRLIAQPKASYRERYICETDRRRNRAQRFVRADKNPYQLVYPTIEIPNEWIIKSQQSLYIRLTLVTVPNEYVHVRCVHPYPIDTEDIHVIKDPPTNSLYFPISDDELFIGQKSFQFTQKKLTKYQLKNHGPLRIFNSDEKDIQRLEDPTDSKKLIEIYDLRHSQLVFSIAVFQDNIQLPVIYDISSVFSHQMTATTTSINNDSSFRCSPQSGDWHGGEEIIMVIPKIDKRKSFTVRFVHPLINPTSSISLEFLDTKTILFYTPPCPVPLTRNNPSISIPIVVTQNGLEIARVNFVYRSSNKCLACGTNFIFKNVNSSNNNKRSFIEFNEADEIKFNELARDRTRKIDIEHSHIRNLTNTTQKSTPIKFNNQFALYDNRILERNIDSAFKLNKRTSNFFERKPTHDEILLLNPTELNQIRSSEAISKKRPKLAKQVENKGNNLLRVLASVSTNNAKETIENIATILDDEMKRYLISTLNQD</sequence>
<protein>
    <submittedName>
        <fullName evidence="2">Uncharacterized protein</fullName>
    </submittedName>
</protein>
<dbReference type="EMBL" id="CAJOBD010006116">
    <property type="protein sequence ID" value="CAF4051751.1"/>
    <property type="molecule type" value="Genomic_DNA"/>
</dbReference>
<evidence type="ECO:0000313" key="4">
    <source>
        <dbReference type="EMBL" id="CAF1191746.1"/>
    </source>
</evidence>
<dbReference type="AlphaFoldDB" id="A0A814T5J3"/>
<dbReference type="Proteomes" id="UP000663836">
    <property type="component" value="Unassembled WGS sequence"/>
</dbReference>
<dbReference type="Proteomes" id="UP000663864">
    <property type="component" value="Unassembled WGS sequence"/>
</dbReference>
<dbReference type="Proteomes" id="UP000663854">
    <property type="component" value="Unassembled WGS sequence"/>
</dbReference>
<reference evidence="2" key="1">
    <citation type="submission" date="2021-02" db="EMBL/GenBank/DDBJ databases">
        <authorList>
            <person name="Nowell W R."/>
        </authorList>
    </citation>
    <scope>NUCLEOTIDE SEQUENCE</scope>
</reference>
<accession>A0A814T5J3</accession>
<proteinExistence type="predicted"/>
<name>A0A814T5J3_9BILA</name>
<dbReference type="EMBL" id="CAJNOH010000430">
    <property type="protein sequence ID" value="CAF1037779.1"/>
    <property type="molecule type" value="Genomic_DNA"/>
</dbReference>
<dbReference type="EMBL" id="CAJNOT010001166">
    <property type="protein sequence ID" value="CAF1156849.1"/>
    <property type="molecule type" value="Genomic_DNA"/>
</dbReference>
<evidence type="ECO:0000313" key="5">
    <source>
        <dbReference type="EMBL" id="CAF4051751.1"/>
    </source>
</evidence>
<dbReference type="EMBL" id="CAJNOL010000764">
    <property type="protein sequence ID" value="CAF1191746.1"/>
    <property type="molecule type" value="Genomic_DNA"/>
</dbReference>
<evidence type="ECO:0000313" key="6">
    <source>
        <dbReference type="Proteomes" id="UP000663864"/>
    </source>
</evidence>
<evidence type="ECO:0000313" key="7">
    <source>
        <dbReference type="Proteomes" id="UP000663870"/>
    </source>
</evidence>
<gene>
    <name evidence="5" type="ORF">JBS370_LOCUS29078</name>
    <name evidence="3" type="ORF">JXQ802_LOCUS23479</name>
    <name evidence="4" type="ORF">JXQ802_LOCUS23919</name>
    <name evidence="1" type="ORF">PYM288_LOCUS16477</name>
    <name evidence="2" type="ORF">ZHD862_LOCUS20466</name>
</gene>
<organism evidence="2 6">
    <name type="scientific">Rotaria sordida</name>
    <dbReference type="NCBI Taxonomy" id="392033"/>
    <lineage>
        <taxon>Eukaryota</taxon>
        <taxon>Metazoa</taxon>
        <taxon>Spiralia</taxon>
        <taxon>Gnathifera</taxon>
        <taxon>Rotifera</taxon>
        <taxon>Eurotatoria</taxon>
        <taxon>Bdelloidea</taxon>
        <taxon>Philodinida</taxon>
        <taxon>Philodinidae</taxon>
        <taxon>Rotaria</taxon>
    </lineage>
</organism>
<evidence type="ECO:0000313" key="2">
    <source>
        <dbReference type="EMBL" id="CAF1156849.1"/>
    </source>
</evidence>
<keyword evidence="7" id="KW-1185">Reference proteome</keyword>
<dbReference type="EMBL" id="CAJNOL010000739">
    <property type="protein sequence ID" value="CAF1183511.1"/>
    <property type="molecule type" value="Genomic_DNA"/>
</dbReference>